<feature type="region of interest" description="Disordered" evidence="1">
    <location>
        <begin position="1"/>
        <end position="100"/>
    </location>
</feature>
<evidence type="ECO:0000313" key="2">
    <source>
        <dbReference type="EMBL" id="CAA9385758.1"/>
    </source>
</evidence>
<reference evidence="2" key="1">
    <citation type="submission" date="2020-02" db="EMBL/GenBank/DDBJ databases">
        <authorList>
            <person name="Meier V. D."/>
        </authorList>
    </citation>
    <scope>NUCLEOTIDE SEQUENCE</scope>
    <source>
        <strain evidence="2">AVDCRST_MAG60</strain>
    </source>
</reference>
<feature type="non-terminal residue" evidence="2">
    <location>
        <position position="100"/>
    </location>
</feature>
<sequence>DRPERHAHVHGTSHPDPSTRPGRQRPGLARPRPDAAPRPARHAAERLTSAPQRPRHGRAPRTDRPRPVRPRLPGPRSRDRLRRPARHPGAAPVGPDGLRG</sequence>
<dbReference type="EMBL" id="CADCUN010000127">
    <property type="protein sequence ID" value="CAA9385758.1"/>
    <property type="molecule type" value="Genomic_DNA"/>
</dbReference>
<organism evidence="2">
    <name type="scientific">uncultured Nocardioides sp</name>
    <dbReference type="NCBI Taxonomy" id="198441"/>
    <lineage>
        <taxon>Bacteria</taxon>
        <taxon>Bacillati</taxon>
        <taxon>Actinomycetota</taxon>
        <taxon>Actinomycetes</taxon>
        <taxon>Propionibacteriales</taxon>
        <taxon>Nocardioidaceae</taxon>
        <taxon>Nocardioides</taxon>
        <taxon>environmental samples</taxon>
    </lineage>
</organism>
<accession>A0A6J4NI91</accession>
<gene>
    <name evidence="2" type="ORF">AVDCRST_MAG60-1206</name>
</gene>
<name>A0A6J4NI91_9ACTN</name>
<dbReference type="AlphaFoldDB" id="A0A6J4NI91"/>
<evidence type="ECO:0000256" key="1">
    <source>
        <dbReference type="SAM" id="MobiDB-lite"/>
    </source>
</evidence>
<proteinExistence type="predicted"/>
<feature type="non-terminal residue" evidence="2">
    <location>
        <position position="1"/>
    </location>
</feature>
<protein>
    <submittedName>
        <fullName evidence="2">Uncharacterized protein</fullName>
    </submittedName>
</protein>